<reference evidence="2 3" key="1">
    <citation type="submission" date="2014-07" db="EMBL/GenBank/DDBJ databases">
        <authorList>
            <person name="Zhang J.E."/>
            <person name="Yang H."/>
            <person name="Guo J."/>
            <person name="Deng Z."/>
            <person name="Luo H."/>
            <person name="Luo M."/>
            <person name="Zhao B."/>
        </authorList>
    </citation>
    <scope>NUCLEOTIDE SEQUENCE [LARGE SCALE GENOMIC DNA]</scope>
    <source>
        <strain evidence="2 3">1CP</strain>
        <plasmid evidence="3">Plasmid pr1cp1</plasmid>
    </source>
</reference>
<organism evidence="2 3">
    <name type="scientific">Rhodococcus opacus</name>
    <name type="common">Nocardia opaca</name>
    <dbReference type="NCBI Taxonomy" id="37919"/>
    <lineage>
        <taxon>Bacteria</taxon>
        <taxon>Bacillati</taxon>
        <taxon>Actinomycetota</taxon>
        <taxon>Actinomycetes</taxon>
        <taxon>Mycobacteriales</taxon>
        <taxon>Nocardiaceae</taxon>
        <taxon>Rhodococcus</taxon>
    </lineage>
</organism>
<sequence>MIAILSVAPPMHPTSHETKGALVAFKLGRMTYLRRETKSIVLLFNHRQRRRFDATKRGMQPGRFDHLHSASLHPSTSTELPDEGVYLPSASPPPESSLLPQT</sequence>
<name>A0A1B1KIV8_RHOOP</name>
<dbReference type="Proteomes" id="UP000186108">
    <property type="component" value="Plasmid pR1CP1"/>
</dbReference>
<dbReference type="EMBL" id="CP009112">
    <property type="protein sequence ID" value="ANS32528.1"/>
    <property type="molecule type" value="Genomic_DNA"/>
</dbReference>
<dbReference type="AlphaFoldDB" id="A0A1B1KIV8"/>
<accession>A0A1B1KIV8</accession>
<protein>
    <submittedName>
        <fullName evidence="2">Uncharacterized protein</fullName>
    </submittedName>
</protein>
<keyword evidence="2" id="KW-0614">Plasmid</keyword>
<evidence type="ECO:0000313" key="2">
    <source>
        <dbReference type="EMBL" id="ANS32528.1"/>
    </source>
</evidence>
<evidence type="ECO:0000256" key="1">
    <source>
        <dbReference type="SAM" id="MobiDB-lite"/>
    </source>
</evidence>
<feature type="region of interest" description="Disordered" evidence="1">
    <location>
        <begin position="57"/>
        <end position="102"/>
    </location>
</feature>
<gene>
    <name evidence="2" type="ORF">R1CP_39725</name>
</gene>
<proteinExistence type="predicted"/>
<evidence type="ECO:0000313" key="3">
    <source>
        <dbReference type="Proteomes" id="UP000186108"/>
    </source>
</evidence>
<geneLocation type="plasmid" evidence="3">
    <name>pr1cp1</name>
</geneLocation>